<organism evidence="3 4">
    <name type="scientific">Tritrichomonas musculus</name>
    <dbReference type="NCBI Taxonomy" id="1915356"/>
    <lineage>
        <taxon>Eukaryota</taxon>
        <taxon>Metamonada</taxon>
        <taxon>Parabasalia</taxon>
        <taxon>Tritrichomonadida</taxon>
        <taxon>Tritrichomonadidae</taxon>
        <taxon>Tritrichomonas</taxon>
    </lineage>
</organism>
<keyword evidence="1" id="KW-0472">Membrane</keyword>
<accession>A0ABR2HAS0</accession>
<evidence type="ECO:0000313" key="3">
    <source>
        <dbReference type="EMBL" id="KAK8842657.1"/>
    </source>
</evidence>
<protein>
    <recommendedName>
        <fullName evidence="2">UDENN domain-containing protein</fullName>
    </recommendedName>
</protein>
<dbReference type="SMART" id="SM00799">
    <property type="entry name" value="DENN"/>
    <property type="match status" value="1"/>
</dbReference>
<dbReference type="InterPro" id="IPR037516">
    <property type="entry name" value="Tripartite_DENN"/>
</dbReference>
<dbReference type="InterPro" id="IPR043153">
    <property type="entry name" value="DENN_C"/>
</dbReference>
<name>A0ABR2HAS0_9EUKA</name>
<keyword evidence="1" id="KW-0812">Transmembrane</keyword>
<evidence type="ECO:0000313" key="4">
    <source>
        <dbReference type="Proteomes" id="UP001470230"/>
    </source>
</evidence>
<feature type="transmembrane region" description="Helical" evidence="1">
    <location>
        <begin position="222"/>
        <end position="246"/>
    </location>
</feature>
<dbReference type="PROSITE" id="PS50211">
    <property type="entry name" value="DENN"/>
    <property type="match status" value="1"/>
</dbReference>
<dbReference type="PANTHER" id="PTHR13196">
    <property type="entry name" value="DENN DOMAIN-CONTAINING"/>
    <property type="match status" value="1"/>
</dbReference>
<dbReference type="EMBL" id="JAPFFF010000037">
    <property type="protein sequence ID" value="KAK8842657.1"/>
    <property type="molecule type" value="Genomic_DNA"/>
</dbReference>
<feature type="transmembrane region" description="Helical" evidence="1">
    <location>
        <begin position="199"/>
        <end position="216"/>
    </location>
</feature>
<dbReference type="Gene3D" id="3.40.50.11500">
    <property type="match status" value="1"/>
</dbReference>
<dbReference type="InterPro" id="IPR040032">
    <property type="entry name" value="DENND1A/B/C"/>
</dbReference>
<dbReference type="Pfam" id="PF02141">
    <property type="entry name" value="DENN"/>
    <property type="match status" value="1"/>
</dbReference>
<keyword evidence="1" id="KW-1133">Transmembrane helix</keyword>
<proteinExistence type="predicted"/>
<dbReference type="PANTHER" id="PTHR13196:SF14">
    <property type="entry name" value="UDENN DOMAIN-CONTAINING PROTEIN"/>
    <property type="match status" value="1"/>
</dbReference>
<sequence length="431" mass="49207">MISPSASTDISEKDSFLRFFEGNTDFFENFTIWLVDSDIINRKMIFQFPPDSSALSETANHIFPSAKNLPDLDDQIFHMATITPEDGIRIVYSIIFKTSGQIRFGKDRDLIIPKGTILIIAIESKYLHPSTFRSILMHTLNHLPYSGMLIDELESYIKPSISIFPDKIEFVGLPFDISSSAELGRFHHFIFSSFKINQVLNILLFLLSGFSFLVTSVSTTQLSIGCFSLLSLLFPIQWPVIFITVLPEHLIEYVNSPVPFIIGMPINLMGKAEEIGCKPDVFLNLDFTHVSCQKNVKINSKYLALIKTVESLIESELESYRTNLIFPAYKIQIYLWKFITGAVMITAELTQTDLDRDDLKDFIAQKILDLSESIPSRIPKNSLQRMLLESPVINHFCNNLIYNLKQRTPPDFFNVTNDMKSILKSVFKIKK</sequence>
<comment type="caution">
    <text evidence="3">The sequence shown here is derived from an EMBL/GenBank/DDBJ whole genome shotgun (WGS) entry which is preliminary data.</text>
</comment>
<keyword evidence="4" id="KW-1185">Reference proteome</keyword>
<feature type="domain" description="UDENN" evidence="2">
    <location>
        <begin position="23"/>
        <end position="409"/>
    </location>
</feature>
<reference evidence="3 4" key="1">
    <citation type="submission" date="2024-04" db="EMBL/GenBank/DDBJ databases">
        <title>Tritrichomonas musculus Genome.</title>
        <authorList>
            <person name="Alves-Ferreira E."/>
            <person name="Grigg M."/>
            <person name="Lorenzi H."/>
            <person name="Galac M."/>
        </authorList>
    </citation>
    <scope>NUCLEOTIDE SEQUENCE [LARGE SCALE GENOMIC DNA]</scope>
    <source>
        <strain evidence="3 4">EAF2021</strain>
    </source>
</reference>
<dbReference type="InterPro" id="IPR001194">
    <property type="entry name" value="cDENN_dom"/>
</dbReference>
<evidence type="ECO:0000256" key="1">
    <source>
        <dbReference type="SAM" id="Phobius"/>
    </source>
</evidence>
<gene>
    <name evidence="3" type="ORF">M9Y10_025517</name>
</gene>
<evidence type="ECO:0000259" key="2">
    <source>
        <dbReference type="PROSITE" id="PS50211"/>
    </source>
</evidence>
<dbReference type="Proteomes" id="UP001470230">
    <property type="component" value="Unassembled WGS sequence"/>
</dbReference>